<organism evidence="2 3">
    <name type="scientific">Ditylenchus dipsaci</name>
    <dbReference type="NCBI Taxonomy" id="166011"/>
    <lineage>
        <taxon>Eukaryota</taxon>
        <taxon>Metazoa</taxon>
        <taxon>Ecdysozoa</taxon>
        <taxon>Nematoda</taxon>
        <taxon>Chromadorea</taxon>
        <taxon>Rhabditida</taxon>
        <taxon>Tylenchina</taxon>
        <taxon>Tylenchomorpha</taxon>
        <taxon>Sphaerularioidea</taxon>
        <taxon>Anguinidae</taxon>
        <taxon>Anguininae</taxon>
        <taxon>Ditylenchus</taxon>
    </lineage>
</organism>
<dbReference type="Proteomes" id="UP000887574">
    <property type="component" value="Unplaced"/>
</dbReference>
<accession>A0A915CWK8</accession>
<sequence length="146" mass="16687">MSIPDCELNSFNYEPVFPVAQKCLSQIVEEVAEQITKSASVFRPTAKCIIPAAKVPLIARMFIITHLKYKHSSNRDGSTEDRPRPRKRAKKSSSQLFDILLHSTALAHFQILLEILRTWKHRIDQETAQFNVSSISEDEQKFCSRG</sequence>
<protein>
    <submittedName>
        <fullName evidence="3">Uncharacterized protein</fullName>
    </submittedName>
</protein>
<reference evidence="3" key="1">
    <citation type="submission" date="2022-11" db="UniProtKB">
        <authorList>
            <consortium name="WormBaseParasite"/>
        </authorList>
    </citation>
    <scope>IDENTIFICATION</scope>
</reference>
<proteinExistence type="predicted"/>
<dbReference type="AlphaFoldDB" id="A0A915CWK8"/>
<name>A0A915CWK8_9BILA</name>
<evidence type="ECO:0000313" key="3">
    <source>
        <dbReference type="WBParaSite" id="jg13363"/>
    </source>
</evidence>
<keyword evidence="2" id="KW-1185">Reference proteome</keyword>
<evidence type="ECO:0000313" key="2">
    <source>
        <dbReference type="Proteomes" id="UP000887574"/>
    </source>
</evidence>
<evidence type="ECO:0000256" key="1">
    <source>
        <dbReference type="SAM" id="MobiDB-lite"/>
    </source>
</evidence>
<dbReference type="WBParaSite" id="jg13363">
    <property type="protein sequence ID" value="jg13363"/>
    <property type="gene ID" value="jg13363"/>
</dbReference>
<feature type="compositionally biased region" description="Basic and acidic residues" evidence="1">
    <location>
        <begin position="73"/>
        <end position="83"/>
    </location>
</feature>
<feature type="region of interest" description="Disordered" evidence="1">
    <location>
        <begin position="72"/>
        <end position="91"/>
    </location>
</feature>